<keyword evidence="2" id="KW-0472">Membrane</keyword>
<feature type="transmembrane region" description="Helical" evidence="2">
    <location>
        <begin position="76"/>
        <end position="95"/>
    </location>
</feature>
<organism evidence="3">
    <name type="scientific">metagenome</name>
    <dbReference type="NCBI Taxonomy" id="256318"/>
    <lineage>
        <taxon>unclassified sequences</taxon>
        <taxon>metagenomes</taxon>
    </lineage>
</organism>
<keyword evidence="2" id="KW-0812">Transmembrane</keyword>
<feature type="region of interest" description="Disordered" evidence="1">
    <location>
        <begin position="99"/>
        <end position="139"/>
    </location>
</feature>
<accession>A0A2P2BZ98</accession>
<protein>
    <submittedName>
        <fullName evidence="3">Uncharacterized protein</fullName>
    </submittedName>
</protein>
<dbReference type="AlphaFoldDB" id="A0A2P2BZ98"/>
<evidence type="ECO:0000313" key="3">
    <source>
        <dbReference type="EMBL" id="CUR55051.1"/>
    </source>
</evidence>
<gene>
    <name evidence="3" type="ORF">NOCA2220242</name>
</gene>
<name>A0A2P2BZ98_9ZZZZ</name>
<keyword evidence="2" id="KW-1133">Transmembrane helix</keyword>
<evidence type="ECO:0000256" key="1">
    <source>
        <dbReference type="SAM" id="MobiDB-lite"/>
    </source>
</evidence>
<sequence length="223" mass="23613">MTENDPTPEPELTPAQEDAVRRRLAAVRHTDPIPAEVSARLDRVLAGLADERLPAPLGDPADELSARRRRRRVTQLLVAAVAVVAVGFGFGQLGGRLGSGDDSGDASSAGAESADRDGVQPQDSSGGGDEPTDGAGTLSRLAIVSRDRLEKDALSSRSEAYSFDAATRKACLEPGPDELSVAVVYQGKLATLVYRQPANDLQKVDLYRCDPPDFVRSVQIPAP</sequence>
<evidence type="ECO:0000256" key="2">
    <source>
        <dbReference type="SAM" id="Phobius"/>
    </source>
</evidence>
<reference evidence="3" key="1">
    <citation type="submission" date="2015-08" db="EMBL/GenBank/DDBJ databases">
        <authorList>
            <person name="Babu N.S."/>
            <person name="Beckwith C.J."/>
            <person name="Beseler K.G."/>
            <person name="Brison A."/>
            <person name="Carone J.V."/>
            <person name="Caskin T.P."/>
            <person name="Diamond M."/>
            <person name="Durham M.E."/>
            <person name="Foxe J.M."/>
            <person name="Go M."/>
            <person name="Henderson B.A."/>
            <person name="Jones I.B."/>
            <person name="McGettigan J.A."/>
            <person name="Micheletti S.J."/>
            <person name="Nasrallah M.E."/>
            <person name="Ortiz D."/>
            <person name="Piller C.R."/>
            <person name="Privatt S.R."/>
            <person name="Schneider S.L."/>
            <person name="Sharp S."/>
            <person name="Smith T.C."/>
            <person name="Stanton J.D."/>
            <person name="Ullery H.E."/>
            <person name="Wilson R.J."/>
            <person name="Serrano M.G."/>
            <person name="Buck G."/>
            <person name="Lee V."/>
            <person name="Wang Y."/>
            <person name="Carvalho R."/>
            <person name="Voegtly L."/>
            <person name="Shi R."/>
            <person name="Duckworth R."/>
            <person name="Johnson A."/>
            <person name="Loviza R."/>
            <person name="Walstead R."/>
            <person name="Shah Z."/>
            <person name="Kiflezghi M."/>
            <person name="Wade K."/>
            <person name="Ball S.L."/>
            <person name="Bradley K.W."/>
            <person name="Asai D.J."/>
            <person name="Bowman C.A."/>
            <person name="Russell D.A."/>
            <person name="Pope W.H."/>
            <person name="Jacobs-Sera D."/>
            <person name="Hendrix R.W."/>
            <person name="Hatfull G.F."/>
        </authorList>
    </citation>
    <scope>NUCLEOTIDE SEQUENCE</scope>
</reference>
<proteinExistence type="predicted"/>
<dbReference type="EMBL" id="CZKA01000015">
    <property type="protein sequence ID" value="CUR55051.1"/>
    <property type="molecule type" value="Genomic_DNA"/>
</dbReference>